<feature type="region of interest" description="Disordered" evidence="1">
    <location>
        <begin position="29"/>
        <end position="54"/>
    </location>
</feature>
<reference evidence="2 3" key="1">
    <citation type="submission" date="2014-04" db="EMBL/GenBank/DDBJ databases">
        <authorList>
            <consortium name="DOE Joint Genome Institute"/>
            <person name="Kuo A."/>
            <person name="Kohler A."/>
            <person name="Nagy L.G."/>
            <person name="Floudas D."/>
            <person name="Copeland A."/>
            <person name="Barry K.W."/>
            <person name="Cichocki N."/>
            <person name="Veneault-Fourrey C."/>
            <person name="LaButti K."/>
            <person name="Lindquist E.A."/>
            <person name="Lipzen A."/>
            <person name="Lundell T."/>
            <person name="Morin E."/>
            <person name="Murat C."/>
            <person name="Sun H."/>
            <person name="Tunlid A."/>
            <person name="Henrissat B."/>
            <person name="Grigoriev I.V."/>
            <person name="Hibbett D.S."/>
            <person name="Martin F."/>
            <person name="Nordberg H.P."/>
            <person name="Cantor M.N."/>
            <person name="Hua S.X."/>
        </authorList>
    </citation>
    <scope>NUCLEOTIDE SEQUENCE [LARGE SCALE GENOMIC DNA]</scope>
    <source>
        <strain evidence="2 3">Foug A</strain>
    </source>
</reference>
<feature type="compositionally biased region" description="Low complexity" evidence="1">
    <location>
        <begin position="206"/>
        <end position="223"/>
    </location>
</feature>
<feature type="region of interest" description="Disordered" evidence="1">
    <location>
        <begin position="184"/>
        <end position="223"/>
    </location>
</feature>
<evidence type="ECO:0000313" key="2">
    <source>
        <dbReference type="EMBL" id="KIM59217.1"/>
    </source>
</evidence>
<proteinExistence type="predicted"/>
<dbReference type="HOGENOM" id="CLU_781110_0_0_1"/>
<protein>
    <submittedName>
        <fullName evidence="2">Uncharacterized protein</fullName>
    </submittedName>
</protein>
<sequence>MDEIDMHSPPAVYPAPASLHRPVTRCATSLNTGNTGTGIGTKRARSPGPGSPTIERQAKRISLAGDANNACHLPHPLGLQHPQPLSVPHRPLHQVHEYRRLAQYPGEEVPDDWVRQTGELSVCAGNGGDATRDQGDGVYGESMVVDLQSPSQPHHQLQHVVHMPTAAPGSHLHSMHILARAPHTHEGHHMSLSPFSLPTPAPTPTPTTTTVPTPASSAKSSPPLLPLSLPSTVGSAVQPPTIYFFPATPSADTCLTHANDYGFRDPKPSQEVSSIGVHPHEHQPPQHSHASGHESQIMLSVENTNISIPMGNKTCVLPSMSSSGPVGRKKRFTMGPRVDCVKCKMGVKGHWVHLD</sequence>
<feature type="region of interest" description="Disordered" evidence="1">
    <location>
        <begin position="266"/>
        <end position="294"/>
    </location>
</feature>
<dbReference type="Proteomes" id="UP000053989">
    <property type="component" value="Unassembled WGS sequence"/>
</dbReference>
<accession>A0A0C3A3G5</accession>
<evidence type="ECO:0000313" key="3">
    <source>
        <dbReference type="Proteomes" id="UP000053989"/>
    </source>
</evidence>
<dbReference type="InParanoid" id="A0A0C3A3G5"/>
<dbReference type="STRING" id="1036808.A0A0C3A3G5"/>
<reference evidence="3" key="2">
    <citation type="submission" date="2015-01" db="EMBL/GenBank/DDBJ databases">
        <title>Evolutionary Origins and Diversification of the Mycorrhizal Mutualists.</title>
        <authorList>
            <consortium name="DOE Joint Genome Institute"/>
            <consortium name="Mycorrhizal Genomics Consortium"/>
            <person name="Kohler A."/>
            <person name="Kuo A."/>
            <person name="Nagy L.G."/>
            <person name="Floudas D."/>
            <person name="Copeland A."/>
            <person name="Barry K.W."/>
            <person name="Cichocki N."/>
            <person name="Veneault-Fourrey C."/>
            <person name="LaButti K."/>
            <person name="Lindquist E.A."/>
            <person name="Lipzen A."/>
            <person name="Lundell T."/>
            <person name="Morin E."/>
            <person name="Murat C."/>
            <person name="Riley R."/>
            <person name="Ohm R."/>
            <person name="Sun H."/>
            <person name="Tunlid A."/>
            <person name="Henrissat B."/>
            <person name="Grigoriev I.V."/>
            <person name="Hibbett D.S."/>
            <person name="Martin F."/>
        </authorList>
    </citation>
    <scope>NUCLEOTIDE SEQUENCE [LARGE SCALE GENOMIC DNA]</scope>
    <source>
        <strain evidence="3">Foug A</strain>
    </source>
</reference>
<keyword evidence="3" id="KW-1185">Reference proteome</keyword>
<evidence type="ECO:0000256" key="1">
    <source>
        <dbReference type="SAM" id="MobiDB-lite"/>
    </source>
</evidence>
<dbReference type="OrthoDB" id="3200438at2759"/>
<dbReference type="AlphaFoldDB" id="A0A0C3A3G5"/>
<dbReference type="EMBL" id="KN822076">
    <property type="protein sequence ID" value="KIM59217.1"/>
    <property type="molecule type" value="Genomic_DNA"/>
</dbReference>
<name>A0A0C3A3G5_9AGAM</name>
<organism evidence="2 3">
    <name type="scientific">Scleroderma citrinum Foug A</name>
    <dbReference type="NCBI Taxonomy" id="1036808"/>
    <lineage>
        <taxon>Eukaryota</taxon>
        <taxon>Fungi</taxon>
        <taxon>Dikarya</taxon>
        <taxon>Basidiomycota</taxon>
        <taxon>Agaricomycotina</taxon>
        <taxon>Agaricomycetes</taxon>
        <taxon>Agaricomycetidae</taxon>
        <taxon>Boletales</taxon>
        <taxon>Sclerodermatineae</taxon>
        <taxon>Sclerodermataceae</taxon>
        <taxon>Scleroderma</taxon>
    </lineage>
</organism>
<gene>
    <name evidence="2" type="ORF">SCLCIDRAFT_1218010</name>
</gene>